<dbReference type="AlphaFoldDB" id="A0A9P5EG84"/>
<gene>
    <name evidence="2" type="ORF">CGCSCA2_v011091</name>
</gene>
<evidence type="ECO:0000313" key="3">
    <source>
        <dbReference type="Proteomes" id="UP000711996"/>
    </source>
</evidence>
<protein>
    <submittedName>
        <fullName evidence="2">Uncharacterized protein</fullName>
    </submittedName>
</protein>
<dbReference type="EMBL" id="QPMT01000043">
    <property type="protein sequence ID" value="KAF4851311.1"/>
    <property type="molecule type" value="Genomic_DNA"/>
</dbReference>
<organism evidence="2 3">
    <name type="scientific">Colletotrichum siamense</name>
    <name type="common">Anthracnose fungus</name>
    <dbReference type="NCBI Taxonomy" id="690259"/>
    <lineage>
        <taxon>Eukaryota</taxon>
        <taxon>Fungi</taxon>
        <taxon>Dikarya</taxon>
        <taxon>Ascomycota</taxon>
        <taxon>Pezizomycotina</taxon>
        <taxon>Sordariomycetes</taxon>
        <taxon>Hypocreomycetidae</taxon>
        <taxon>Glomerellales</taxon>
        <taxon>Glomerellaceae</taxon>
        <taxon>Colletotrichum</taxon>
        <taxon>Colletotrichum gloeosporioides species complex</taxon>
    </lineage>
</organism>
<name>A0A9P5EG84_COLSI</name>
<evidence type="ECO:0000313" key="2">
    <source>
        <dbReference type="EMBL" id="KAF4851311.1"/>
    </source>
</evidence>
<dbReference type="OrthoDB" id="4814359at2759"/>
<accession>A0A9P5EG84</accession>
<reference evidence="2" key="1">
    <citation type="submission" date="2019-06" db="EMBL/GenBank/DDBJ databases">
        <authorList>
            <person name="Gan P."/>
            <person name="Shirasu K."/>
        </authorList>
    </citation>
    <scope>NUCLEOTIDE SEQUENCE [LARGE SCALE GENOMIC DNA]</scope>
    <source>
        <strain evidence="2">CAD2</strain>
    </source>
</reference>
<feature type="region of interest" description="Disordered" evidence="1">
    <location>
        <begin position="34"/>
        <end position="54"/>
    </location>
</feature>
<proteinExistence type="predicted"/>
<dbReference type="Proteomes" id="UP000711996">
    <property type="component" value="Unassembled WGS sequence"/>
</dbReference>
<sequence>MSSTQNKDYDPYVFSQDTIVGSDTASIRPLIRDADDAGAGSAPLRGTDRQPVATDNYHIVSTRAVEALPSTEGKTYHIDEQGRIIETTVRRAAVQKGILSAGTGDGGGGS</sequence>
<comment type="caution">
    <text evidence="2">The sequence shown here is derived from an EMBL/GenBank/DDBJ whole genome shotgun (WGS) entry which is preliminary data.</text>
</comment>
<keyword evidence="3" id="KW-1185">Reference proteome</keyword>
<evidence type="ECO:0000256" key="1">
    <source>
        <dbReference type="SAM" id="MobiDB-lite"/>
    </source>
</evidence>